<dbReference type="AlphaFoldDB" id="A0A0N0VDC1"/>
<gene>
    <name evidence="1" type="ORF">ABB37_08870</name>
</gene>
<keyword evidence="2" id="KW-1185">Reference proteome</keyword>
<evidence type="ECO:0000313" key="2">
    <source>
        <dbReference type="Proteomes" id="UP000037923"/>
    </source>
</evidence>
<sequence length="330" mass="37601">MTAPWVAPEEKPFKSGFRHALQRRVKDVKVATRQQTFELPLQQVDVAPVNLAAVVRRMNATTKRRFDEIWFTVGTPPPLPLMEPKQKLFGGDAQALFDANILELADDTPTAGWFKPFTVVEEKESGWRRRFIAWTEAKNTSDYYEPEVPLTHISNHLAAVHEKDAATIDLKASFFQLPLPQEWRCLFRCRTADGRLVQMTRLPMGYRVSPEILHTVTRVLAGDPEVVQPQFACDAALQLTVWIDNVRAVGDSERVRAWFHRTLQNAASVGATVGESCVGSPVHNFLGVRFDHEHRTVSMGEKFLRHRKETPRWSAMTVFSLLRILFLMKA</sequence>
<reference evidence="1 2" key="1">
    <citation type="submission" date="2015-07" db="EMBL/GenBank/DDBJ databases">
        <title>High-quality genome of monoxenous trypanosomatid Leptomonas pyrrhocoris.</title>
        <authorList>
            <person name="Flegontov P."/>
            <person name="Butenko A."/>
            <person name="Firsov S."/>
            <person name="Vlcek C."/>
            <person name="Logacheva M.D."/>
            <person name="Field M."/>
            <person name="Filatov D."/>
            <person name="Flegontova O."/>
            <person name="Gerasimov E."/>
            <person name="Jackson A.P."/>
            <person name="Kelly S."/>
            <person name="Opperdoes F."/>
            <person name="O'Reilly A."/>
            <person name="Votypka J."/>
            <person name="Yurchenko V."/>
            <person name="Lukes J."/>
        </authorList>
    </citation>
    <scope>NUCLEOTIDE SEQUENCE [LARGE SCALE GENOMIC DNA]</scope>
    <source>
        <strain evidence="1">H10</strain>
    </source>
</reference>
<evidence type="ECO:0008006" key="3">
    <source>
        <dbReference type="Google" id="ProtNLM"/>
    </source>
</evidence>
<accession>A0A0N0VDC1</accession>
<evidence type="ECO:0000313" key="1">
    <source>
        <dbReference type="EMBL" id="KPA74858.1"/>
    </source>
</evidence>
<dbReference type="SUPFAM" id="SSF56672">
    <property type="entry name" value="DNA/RNA polymerases"/>
    <property type="match status" value="1"/>
</dbReference>
<dbReference type="Proteomes" id="UP000037923">
    <property type="component" value="Unassembled WGS sequence"/>
</dbReference>
<protein>
    <recommendedName>
        <fullName evidence="3">Reverse transcriptase domain-containing protein</fullName>
    </recommendedName>
</protein>
<name>A0A0N0VDC1_LEPPY</name>
<dbReference type="RefSeq" id="XP_015653297.1">
    <property type="nucleotide sequence ID" value="XM_015808012.1"/>
</dbReference>
<dbReference type="VEuPathDB" id="TriTrypDB:LpyrH10_27_0250"/>
<proteinExistence type="predicted"/>
<dbReference type="InterPro" id="IPR043502">
    <property type="entry name" value="DNA/RNA_pol_sf"/>
</dbReference>
<dbReference type="GeneID" id="26909153"/>
<dbReference type="OMA" id="FRCCTEN"/>
<dbReference type="EMBL" id="LGTL01000027">
    <property type="protein sequence ID" value="KPA74858.1"/>
    <property type="molecule type" value="Genomic_DNA"/>
</dbReference>
<comment type="caution">
    <text evidence="1">The sequence shown here is derived from an EMBL/GenBank/DDBJ whole genome shotgun (WGS) entry which is preliminary data.</text>
</comment>
<organism evidence="1 2">
    <name type="scientific">Leptomonas pyrrhocoris</name>
    <name type="common">Firebug parasite</name>
    <dbReference type="NCBI Taxonomy" id="157538"/>
    <lineage>
        <taxon>Eukaryota</taxon>
        <taxon>Discoba</taxon>
        <taxon>Euglenozoa</taxon>
        <taxon>Kinetoplastea</taxon>
        <taxon>Metakinetoplastina</taxon>
        <taxon>Trypanosomatida</taxon>
        <taxon>Trypanosomatidae</taxon>
        <taxon>Leishmaniinae</taxon>
        <taxon>Leptomonas</taxon>
    </lineage>
</organism>